<dbReference type="EMBL" id="SHKY01000001">
    <property type="protein sequence ID" value="RZU50937.1"/>
    <property type="molecule type" value="Genomic_DNA"/>
</dbReference>
<gene>
    <name evidence="2" type="ORF">EV385_2729</name>
</gene>
<accession>A0A4Q7ZJ84</accession>
<dbReference type="InterPro" id="IPR038732">
    <property type="entry name" value="HpyO/CreE_NAD-binding"/>
</dbReference>
<feature type="domain" description="FAD-dependent urate hydroxylase HpyO/Asp monooxygenase CreE-like FAD/NAD(P)-binding" evidence="1">
    <location>
        <begin position="10"/>
        <end position="164"/>
    </location>
</feature>
<comment type="caution">
    <text evidence="2">The sequence shown here is derived from an EMBL/GenBank/DDBJ whole genome shotgun (WGS) entry which is preliminary data.</text>
</comment>
<evidence type="ECO:0000313" key="3">
    <source>
        <dbReference type="Proteomes" id="UP000292564"/>
    </source>
</evidence>
<dbReference type="PANTHER" id="PTHR40254:SF1">
    <property type="entry name" value="BLR0577 PROTEIN"/>
    <property type="match status" value="1"/>
</dbReference>
<dbReference type="InterPro" id="IPR052189">
    <property type="entry name" value="L-asp_N-monooxygenase_NS-form"/>
</dbReference>
<evidence type="ECO:0000313" key="2">
    <source>
        <dbReference type="EMBL" id="RZU50937.1"/>
    </source>
</evidence>
<dbReference type="SUPFAM" id="SSF51905">
    <property type="entry name" value="FAD/NAD(P)-binding domain"/>
    <property type="match status" value="1"/>
</dbReference>
<evidence type="ECO:0000259" key="1">
    <source>
        <dbReference type="Pfam" id="PF13454"/>
    </source>
</evidence>
<dbReference type="AlphaFoldDB" id="A0A4Q7ZJ84"/>
<reference evidence="2 3" key="1">
    <citation type="submission" date="2019-02" db="EMBL/GenBank/DDBJ databases">
        <title>Sequencing the genomes of 1000 actinobacteria strains.</title>
        <authorList>
            <person name="Klenk H.-P."/>
        </authorList>
    </citation>
    <scope>NUCLEOTIDE SEQUENCE [LARGE SCALE GENOMIC DNA]</scope>
    <source>
        <strain evidence="2 3">DSM 45162</strain>
    </source>
</reference>
<protein>
    <submittedName>
        <fullName evidence="2">Putative NAD(P)/FAD-binding protein YdhS</fullName>
    </submittedName>
</protein>
<dbReference type="OrthoDB" id="101972at2"/>
<keyword evidence="3" id="KW-1185">Reference proteome</keyword>
<name>A0A4Q7ZJ84_9ACTN</name>
<organism evidence="2 3">
    <name type="scientific">Krasilnikovia cinnamomea</name>
    <dbReference type="NCBI Taxonomy" id="349313"/>
    <lineage>
        <taxon>Bacteria</taxon>
        <taxon>Bacillati</taxon>
        <taxon>Actinomycetota</taxon>
        <taxon>Actinomycetes</taxon>
        <taxon>Micromonosporales</taxon>
        <taxon>Micromonosporaceae</taxon>
        <taxon>Krasilnikovia</taxon>
    </lineage>
</organism>
<dbReference type="RefSeq" id="WP_130509785.1">
    <property type="nucleotide sequence ID" value="NZ_SHKY01000001.1"/>
</dbReference>
<dbReference type="PANTHER" id="PTHR40254">
    <property type="entry name" value="BLR0577 PROTEIN"/>
    <property type="match status" value="1"/>
</dbReference>
<dbReference type="Pfam" id="PF13454">
    <property type="entry name" value="NAD_binding_9"/>
    <property type="match status" value="1"/>
</dbReference>
<dbReference type="InterPro" id="IPR036188">
    <property type="entry name" value="FAD/NAD-bd_sf"/>
</dbReference>
<proteinExistence type="predicted"/>
<sequence>MTIGDRHVIVVVGAGVSATAFLDALGRGLTDITPALGRRLAVTVVERTGDFGPGLPYGGQAAPFHLVNQDSGLMSLRADDPDDFTRWLAGRPALPDGVASRHTFGVYARERFEAAVGRLRELGVRVTLANDEAIGARRAGGRLRIDLASGVHLDVDRLLVATGHWQPETAEHCAALDGRLRAAGTGGLFLPWPADELAQASRGHRTIGVLGTSLTAVDACFTIAYARGRFLPGDDGGLRYRPHEPYSVVACSRGGQLPGVQTPAPPPGGIVNPYLACRPLAELGETDGGWTAAAARRRFDAAIAWTGHRTDEPRDPHERLRAAIRASRAAEPAAGAHQRLCREFFATLFWMYRQMPVGERRAVWRTFLTPLLAQAAPVPLAAALRLDALFTAGVLSVRAGVSAVRTRSDRFELTFADGSPPLRVPLLVNAVSRNGGIGPRDGFAASAVAAGVLLADPVLGVAVEPDTCFAHHEHGIDRQVTVMGQLTLGSHIGASAVGSCVRRATAIVAGWLSDLADLESRCWPSGASAARTAHEGVLT</sequence>
<dbReference type="Proteomes" id="UP000292564">
    <property type="component" value="Unassembled WGS sequence"/>
</dbReference>